<reference evidence="1 2" key="1">
    <citation type="submission" date="2023-09" db="EMBL/GenBank/DDBJ databases">
        <title>Nesidiocoris tenuis whole genome shotgun sequence.</title>
        <authorList>
            <person name="Shibata T."/>
            <person name="Shimoda M."/>
            <person name="Kobayashi T."/>
            <person name="Uehara T."/>
        </authorList>
    </citation>
    <scope>NUCLEOTIDE SEQUENCE [LARGE SCALE GENOMIC DNA]</scope>
    <source>
        <strain evidence="1 2">Japan</strain>
    </source>
</reference>
<protein>
    <submittedName>
        <fullName evidence="1">Uncharacterized protein</fullName>
    </submittedName>
</protein>
<sequence length="66" mass="7227">MARRANSIPVICPRTSWAKSPAPYCVNRFAQGSSSLSKLAGQASIMRIKMAQNLWEAPESAKSDLF</sequence>
<keyword evidence="2" id="KW-1185">Reference proteome</keyword>
<proteinExistence type="predicted"/>
<name>A0ABN7ACQ3_9HEMI</name>
<evidence type="ECO:0000313" key="1">
    <source>
        <dbReference type="EMBL" id="BES90054.1"/>
    </source>
</evidence>
<accession>A0ABN7ACQ3</accession>
<gene>
    <name evidence="1" type="ORF">NTJ_02861</name>
</gene>
<dbReference type="Proteomes" id="UP001307889">
    <property type="component" value="Chromosome 2"/>
</dbReference>
<evidence type="ECO:0000313" key="2">
    <source>
        <dbReference type="Proteomes" id="UP001307889"/>
    </source>
</evidence>
<organism evidence="1 2">
    <name type="scientific">Nesidiocoris tenuis</name>
    <dbReference type="NCBI Taxonomy" id="355587"/>
    <lineage>
        <taxon>Eukaryota</taxon>
        <taxon>Metazoa</taxon>
        <taxon>Ecdysozoa</taxon>
        <taxon>Arthropoda</taxon>
        <taxon>Hexapoda</taxon>
        <taxon>Insecta</taxon>
        <taxon>Pterygota</taxon>
        <taxon>Neoptera</taxon>
        <taxon>Paraneoptera</taxon>
        <taxon>Hemiptera</taxon>
        <taxon>Heteroptera</taxon>
        <taxon>Panheteroptera</taxon>
        <taxon>Cimicomorpha</taxon>
        <taxon>Miridae</taxon>
        <taxon>Dicyphina</taxon>
        <taxon>Nesidiocoris</taxon>
    </lineage>
</organism>
<dbReference type="EMBL" id="AP028910">
    <property type="protein sequence ID" value="BES90054.1"/>
    <property type="molecule type" value="Genomic_DNA"/>
</dbReference>